<dbReference type="Gene3D" id="3.50.50.60">
    <property type="entry name" value="FAD/NAD(P)-binding domain"/>
    <property type="match status" value="1"/>
</dbReference>
<keyword evidence="1" id="KW-0560">Oxidoreductase</keyword>
<evidence type="ECO:0000256" key="2">
    <source>
        <dbReference type="ARBA" id="ARBA00023033"/>
    </source>
</evidence>
<dbReference type="RefSeq" id="WP_344963208.1">
    <property type="nucleotide sequence ID" value="NZ_BAAAXZ010000099.1"/>
</dbReference>
<keyword evidence="2" id="KW-0503">Monooxygenase</keyword>
<dbReference type="InterPro" id="IPR050493">
    <property type="entry name" value="FAD-dep_Monooxygenase_BioMet"/>
</dbReference>
<accession>A0ABN3WVQ3</accession>
<dbReference type="InterPro" id="IPR002938">
    <property type="entry name" value="FAD-bd"/>
</dbReference>
<keyword evidence="6" id="KW-1185">Reference proteome</keyword>
<dbReference type="InterPro" id="IPR036188">
    <property type="entry name" value="FAD/NAD-bd_sf"/>
</dbReference>
<gene>
    <name evidence="5" type="ORF">GCM10020221_25890</name>
</gene>
<organism evidence="5 6">
    <name type="scientific">Streptomyces thioluteus</name>
    <dbReference type="NCBI Taxonomy" id="66431"/>
    <lineage>
        <taxon>Bacteria</taxon>
        <taxon>Bacillati</taxon>
        <taxon>Actinomycetota</taxon>
        <taxon>Actinomycetes</taxon>
        <taxon>Kitasatosporales</taxon>
        <taxon>Streptomycetaceae</taxon>
        <taxon>Streptomyces</taxon>
    </lineage>
</organism>
<comment type="caution">
    <text evidence="5">The sequence shown here is derived from an EMBL/GenBank/DDBJ whole genome shotgun (WGS) entry which is preliminary data.</text>
</comment>
<dbReference type="PANTHER" id="PTHR13789:SF268">
    <property type="entry name" value="5-METHYLPHENAZINE-1-CARBOXYLATE 1-MONOOXYGENASE"/>
    <property type="match status" value="1"/>
</dbReference>
<proteinExistence type="predicted"/>
<evidence type="ECO:0000313" key="6">
    <source>
        <dbReference type="Proteomes" id="UP001501102"/>
    </source>
</evidence>
<evidence type="ECO:0000259" key="4">
    <source>
        <dbReference type="Pfam" id="PF01494"/>
    </source>
</evidence>
<name>A0ABN3WVQ3_STRTU</name>
<evidence type="ECO:0000256" key="3">
    <source>
        <dbReference type="SAM" id="MobiDB-lite"/>
    </source>
</evidence>
<feature type="compositionally biased region" description="Basic and acidic residues" evidence="3">
    <location>
        <begin position="96"/>
        <end position="115"/>
    </location>
</feature>
<protein>
    <recommendedName>
        <fullName evidence="4">FAD-binding domain-containing protein</fullName>
    </recommendedName>
</protein>
<feature type="region of interest" description="Disordered" evidence="3">
    <location>
        <begin position="81"/>
        <end position="128"/>
    </location>
</feature>
<dbReference type="PANTHER" id="PTHR13789">
    <property type="entry name" value="MONOOXYGENASE"/>
    <property type="match status" value="1"/>
</dbReference>
<dbReference type="Proteomes" id="UP001501102">
    <property type="component" value="Unassembled WGS sequence"/>
</dbReference>
<dbReference type="Pfam" id="PF01494">
    <property type="entry name" value="FAD_binding_3"/>
    <property type="match status" value="1"/>
</dbReference>
<dbReference type="SUPFAM" id="SSF51905">
    <property type="entry name" value="FAD/NAD(P)-binding domain"/>
    <property type="match status" value="1"/>
</dbReference>
<reference evidence="5 6" key="1">
    <citation type="journal article" date="2019" name="Int. J. Syst. Evol. Microbiol.">
        <title>The Global Catalogue of Microorganisms (GCM) 10K type strain sequencing project: providing services to taxonomists for standard genome sequencing and annotation.</title>
        <authorList>
            <consortium name="The Broad Institute Genomics Platform"/>
            <consortium name="The Broad Institute Genome Sequencing Center for Infectious Disease"/>
            <person name="Wu L."/>
            <person name="Ma J."/>
        </authorList>
    </citation>
    <scope>NUCLEOTIDE SEQUENCE [LARGE SCALE GENOMIC DNA]</scope>
    <source>
        <strain evidence="5 6">JCM 4087</strain>
    </source>
</reference>
<evidence type="ECO:0000256" key="1">
    <source>
        <dbReference type="ARBA" id="ARBA00023002"/>
    </source>
</evidence>
<sequence length="128" mass="13473">MVDRDPLPFWGRGRVTLLGDAAHPGYPSGANGGTQAIIDARVLAYHLAVEPDPVAALAAYEAERRPVTSAIVLANREMDRVGRNKSAAPGAPSGESIEKVTEAYRKAAGEAEKLNSRASLTPPGVVRD</sequence>
<feature type="domain" description="FAD-binding" evidence="4">
    <location>
        <begin position="10"/>
        <end position="72"/>
    </location>
</feature>
<evidence type="ECO:0000313" key="5">
    <source>
        <dbReference type="EMBL" id="GAA2928865.1"/>
    </source>
</evidence>
<dbReference type="EMBL" id="BAAAXZ010000099">
    <property type="protein sequence ID" value="GAA2928865.1"/>
    <property type="molecule type" value="Genomic_DNA"/>
</dbReference>